<dbReference type="InterPro" id="IPR043915">
    <property type="entry name" value="P9_TM"/>
</dbReference>
<accession>A0A6C0HT40</accession>
<dbReference type="EMBL" id="MN740006">
    <property type="protein sequence ID" value="QHT83063.1"/>
    <property type="molecule type" value="Genomic_DNA"/>
</dbReference>
<feature type="domain" description="Minor capsid protein P9 transmembrane helices" evidence="2">
    <location>
        <begin position="2"/>
        <end position="67"/>
    </location>
</feature>
<protein>
    <recommendedName>
        <fullName evidence="2">Minor capsid protein P9 transmembrane helices domain-containing protein</fullName>
    </recommendedName>
</protein>
<reference evidence="3" key="1">
    <citation type="journal article" date="2020" name="Nature">
        <title>Giant virus diversity and host interactions through global metagenomics.</title>
        <authorList>
            <person name="Schulz F."/>
            <person name="Roux S."/>
            <person name="Paez-Espino D."/>
            <person name="Jungbluth S."/>
            <person name="Walsh D.A."/>
            <person name="Denef V.J."/>
            <person name="McMahon K.D."/>
            <person name="Konstantinidis K.T."/>
            <person name="Eloe-Fadrosh E.A."/>
            <person name="Kyrpides N.C."/>
            <person name="Woyke T."/>
        </authorList>
    </citation>
    <scope>NUCLEOTIDE SEQUENCE</scope>
    <source>
        <strain evidence="3">GVMAG-M-3300023184-167</strain>
    </source>
</reference>
<organism evidence="3">
    <name type="scientific">viral metagenome</name>
    <dbReference type="NCBI Taxonomy" id="1070528"/>
    <lineage>
        <taxon>unclassified sequences</taxon>
        <taxon>metagenomes</taxon>
        <taxon>organismal metagenomes</taxon>
    </lineage>
</organism>
<keyword evidence="1" id="KW-0812">Transmembrane</keyword>
<proteinExistence type="predicted"/>
<sequence>MFWGDNISVLTKNIFQVIPTKEMSYDEKLNAISRLVIYLSLLGFLFTSSVTYIIVGIITLAGIYFYNKKKEGFKEKGSKKVSFNNFVTEEYYPVTSDNPLGNVMLTDYLENPMRKEAPPSFNPEITEAIDKKTQDISQDIHNGLDVNQLFDGLGNGIEFENLMHQFYSMPSTTIPNDQKAYSEYLYGKMSSCKNGDPIDCLKNNLRYIP</sequence>
<evidence type="ECO:0000256" key="1">
    <source>
        <dbReference type="SAM" id="Phobius"/>
    </source>
</evidence>
<dbReference type="Pfam" id="PF19066">
    <property type="entry name" value="P9_TM"/>
    <property type="match status" value="1"/>
</dbReference>
<feature type="transmembrane region" description="Helical" evidence="1">
    <location>
        <begin position="35"/>
        <end position="66"/>
    </location>
</feature>
<dbReference type="AlphaFoldDB" id="A0A6C0HT40"/>
<evidence type="ECO:0000259" key="2">
    <source>
        <dbReference type="Pfam" id="PF19066"/>
    </source>
</evidence>
<keyword evidence="1" id="KW-1133">Transmembrane helix</keyword>
<evidence type="ECO:0000313" key="3">
    <source>
        <dbReference type="EMBL" id="QHT83063.1"/>
    </source>
</evidence>
<name>A0A6C0HT40_9ZZZZ</name>
<keyword evidence="1" id="KW-0472">Membrane</keyword>